<name>A0A371QVT8_9CREN</name>
<comment type="caution">
    <text evidence="3">The sequence shown here is derived from an EMBL/GenBank/DDBJ whole genome shotgun (WGS) entry which is preliminary data.</text>
</comment>
<dbReference type="EMBL" id="NMUE01000039">
    <property type="protein sequence ID" value="RFA94307.1"/>
    <property type="molecule type" value="Genomic_DNA"/>
</dbReference>
<keyword evidence="1" id="KW-0472">Membrane</keyword>
<dbReference type="Proteomes" id="UP000257123">
    <property type="component" value="Unassembled WGS sequence"/>
</dbReference>
<keyword evidence="1" id="KW-0812">Transmembrane</keyword>
<feature type="transmembrane region" description="Helical" evidence="1">
    <location>
        <begin position="29"/>
        <end position="48"/>
    </location>
</feature>
<evidence type="ECO:0000256" key="1">
    <source>
        <dbReference type="SAM" id="Phobius"/>
    </source>
</evidence>
<accession>A0A371QVT8</accession>
<organism evidence="3 4">
    <name type="scientific">Pyrobaculum aerophilum</name>
    <dbReference type="NCBI Taxonomy" id="13773"/>
    <lineage>
        <taxon>Archaea</taxon>
        <taxon>Thermoproteota</taxon>
        <taxon>Thermoprotei</taxon>
        <taxon>Thermoproteales</taxon>
        <taxon>Thermoproteaceae</taxon>
        <taxon>Pyrobaculum</taxon>
    </lineage>
</organism>
<dbReference type="Pfam" id="PF07760">
    <property type="entry name" value="DUF1616"/>
    <property type="match status" value="1"/>
</dbReference>
<feature type="transmembrane region" description="Helical" evidence="1">
    <location>
        <begin position="54"/>
        <end position="77"/>
    </location>
</feature>
<reference evidence="3 4" key="1">
    <citation type="submission" date="2017-07" db="EMBL/GenBank/DDBJ databases">
        <title>Draft genome sequence of aerobic hyperthermophilic archaea, Pyrobaculum aerophilum YKB31 and YKB32.</title>
        <authorList>
            <person name="Mochizuki T."/>
            <person name="Berliner A.J."/>
            <person name="Yoshida-Takashima Y."/>
            <person name="Takaki Y."/>
            <person name="Nunoura T."/>
            <person name="Takai K."/>
        </authorList>
    </citation>
    <scope>NUCLEOTIDE SEQUENCE [LARGE SCALE GENOMIC DNA]</scope>
    <source>
        <strain evidence="3 4">YKB31</strain>
    </source>
</reference>
<dbReference type="AlphaFoldDB" id="A0A371QVT8"/>
<feature type="domain" description="DUF1616" evidence="2">
    <location>
        <begin position="41"/>
        <end position="148"/>
    </location>
</feature>
<feature type="transmembrane region" description="Helical" evidence="1">
    <location>
        <begin position="89"/>
        <end position="110"/>
    </location>
</feature>
<feature type="transmembrane region" description="Helical" evidence="1">
    <location>
        <begin position="116"/>
        <end position="136"/>
    </location>
</feature>
<protein>
    <recommendedName>
        <fullName evidence="2">DUF1616 domain-containing protein</fullName>
    </recommendedName>
</protein>
<keyword evidence="1" id="KW-1133">Transmembrane helix</keyword>
<gene>
    <name evidence="3" type="ORF">CGL51_10410</name>
</gene>
<evidence type="ECO:0000313" key="4">
    <source>
        <dbReference type="Proteomes" id="UP000257123"/>
    </source>
</evidence>
<evidence type="ECO:0000259" key="2">
    <source>
        <dbReference type="Pfam" id="PF07760"/>
    </source>
</evidence>
<dbReference type="InterPro" id="IPR011674">
    <property type="entry name" value="DUF1616"/>
</dbReference>
<sequence>MLQVKSGRLAVESGVDNALAYFLSPGGSWFWLMAGLSLTASLLAFYANSPPLLYVRYVFGAFFVLFLPGYALVEALYPRGGDLSPLERLALSIGLSLAVVPLVGLVLNFTPFGIRLAPVVISLAALTTALSLYATYRRFKAEASEQYAGRDRPLFNSHWCGRYCPGVFTAEFNSPSCRWPFNYSCGLVDVGGASREGAGVN</sequence>
<proteinExistence type="predicted"/>
<evidence type="ECO:0000313" key="3">
    <source>
        <dbReference type="EMBL" id="RFA94307.1"/>
    </source>
</evidence>